<dbReference type="PANTHER" id="PTHR35716">
    <property type="entry name" value="OS05G0574700 PROTEIN-RELATED"/>
    <property type="match status" value="1"/>
</dbReference>
<name>A0A7J7IF45_9RHOD</name>
<gene>
    <name evidence="1" type="ORF">F1559_003614</name>
</gene>
<dbReference type="EMBL" id="VWRR01000016">
    <property type="protein sequence ID" value="KAF6001147.1"/>
    <property type="molecule type" value="Genomic_DNA"/>
</dbReference>
<evidence type="ECO:0000313" key="2">
    <source>
        <dbReference type="Proteomes" id="UP000530660"/>
    </source>
</evidence>
<dbReference type="PANTHER" id="PTHR35716:SF1">
    <property type="entry name" value="OS05G0574700 PROTEIN"/>
    <property type="match status" value="1"/>
</dbReference>
<sequence>MLYHVVAFQTTGLNWRYHSWRTALKTVVGVPRCVGDGRWSGAWTLRGCAARPAGGDSLRWRDTVALYAQLSAEQTVEHLLEGLSRRQGPSTAYECDEGIEALYAFANFDVWSIQNEFFGKRIDLGQFERFKRIMVAKPYSALLRHKSRCMLSSVRVSSDLYHCRVQVLSSTDEAAVFRFCLSRRVLPGAPRASRRPRLYWMVDQILYEQVSER</sequence>
<proteinExistence type="predicted"/>
<dbReference type="OrthoDB" id="10266005at2759"/>
<dbReference type="Proteomes" id="UP000530660">
    <property type="component" value="Unassembled WGS sequence"/>
</dbReference>
<comment type="caution">
    <text evidence="1">The sequence shown here is derived from an EMBL/GenBank/DDBJ whole genome shotgun (WGS) entry which is preliminary data.</text>
</comment>
<accession>A0A7J7IF45</accession>
<keyword evidence="2" id="KW-1185">Reference proteome</keyword>
<reference evidence="1 2" key="1">
    <citation type="journal article" date="2020" name="J. Phycol.">
        <title>Comparative genome analysis reveals Cyanidiococcus gen. nov., a new extremophilic red algal genus sister to Cyanidioschyzon (Cyanidioschyzonaceae, Rhodophyta).</title>
        <authorList>
            <person name="Liu S.-L."/>
            <person name="Chiang Y.-R."/>
            <person name="Yoon H.S."/>
            <person name="Fu H.-Y."/>
        </authorList>
    </citation>
    <scope>NUCLEOTIDE SEQUENCE [LARGE SCALE GENOMIC DNA]</scope>
    <source>
        <strain evidence="1 2">THAL066</strain>
    </source>
</reference>
<evidence type="ECO:0000313" key="1">
    <source>
        <dbReference type="EMBL" id="KAF6001147.1"/>
    </source>
</evidence>
<dbReference type="AlphaFoldDB" id="A0A7J7IF45"/>
<organism evidence="1 2">
    <name type="scientific">Cyanidiococcus yangmingshanensis</name>
    <dbReference type="NCBI Taxonomy" id="2690220"/>
    <lineage>
        <taxon>Eukaryota</taxon>
        <taxon>Rhodophyta</taxon>
        <taxon>Bangiophyceae</taxon>
        <taxon>Cyanidiales</taxon>
        <taxon>Cyanidiaceae</taxon>
        <taxon>Cyanidiococcus</taxon>
    </lineage>
</organism>
<protein>
    <submittedName>
        <fullName evidence="1">Uncharacterized protein</fullName>
    </submittedName>
</protein>